<dbReference type="EMBL" id="CM029046">
    <property type="protein sequence ID" value="KAG2591813.1"/>
    <property type="molecule type" value="Genomic_DNA"/>
</dbReference>
<name>A0A8T0S4V8_PANVG</name>
<reference evidence="2" key="1">
    <citation type="submission" date="2020-05" db="EMBL/GenBank/DDBJ databases">
        <title>WGS assembly of Panicum virgatum.</title>
        <authorList>
            <person name="Lovell J.T."/>
            <person name="Jenkins J."/>
            <person name="Shu S."/>
            <person name="Juenger T.E."/>
            <person name="Schmutz J."/>
        </authorList>
    </citation>
    <scope>NUCLEOTIDE SEQUENCE</scope>
    <source>
        <strain evidence="2">AP13</strain>
    </source>
</reference>
<protein>
    <submittedName>
        <fullName evidence="2">Uncharacterized protein</fullName>
    </submittedName>
</protein>
<comment type="caution">
    <text evidence="2">The sequence shown here is derived from an EMBL/GenBank/DDBJ whole genome shotgun (WGS) entry which is preliminary data.</text>
</comment>
<sequence length="106" mass="11772">MHSAQQCKFHQKTSHKQRPVPAPSSGYAHPCRRNQTHPSLSAMWWLPAPTSDVVPSRTRPAVIGPHGRPCHHRFRFMRGKEASSSGFGNKKAAAFEAMPCNAMQAK</sequence>
<evidence type="ECO:0000313" key="2">
    <source>
        <dbReference type="EMBL" id="KAG2591813.1"/>
    </source>
</evidence>
<feature type="region of interest" description="Disordered" evidence="1">
    <location>
        <begin position="1"/>
        <end position="34"/>
    </location>
</feature>
<evidence type="ECO:0000256" key="1">
    <source>
        <dbReference type="SAM" id="MobiDB-lite"/>
    </source>
</evidence>
<evidence type="ECO:0000313" key="3">
    <source>
        <dbReference type="Proteomes" id="UP000823388"/>
    </source>
</evidence>
<proteinExistence type="predicted"/>
<gene>
    <name evidence="2" type="ORF">PVAP13_5NG506672</name>
</gene>
<keyword evidence="3" id="KW-1185">Reference proteome</keyword>
<organism evidence="2 3">
    <name type="scientific">Panicum virgatum</name>
    <name type="common">Blackwell switchgrass</name>
    <dbReference type="NCBI Taxonomy" id="38727"/>
    <lineage>
        <taxon>Eukaryota</taxon>
        <taxon>Viridiplantae</taxon>
        <taxon>Streptophyta</taxon>
        <taxon>Embryophyta</taxon>
        <taxon>Tracheophyta</taxon>
        <taxon>Spermatophyta</taxon>
        <taxon>Magnoliopsida</taxon>
        <taxon>Liliopsida</taxon>
        <taxon>Poales</taxon>
        <taxon>Poaceae</taxon>
        <taxon>PACMAD clade</taxon>
        <taxon>Panicoideae</taxon>
        <taxon>Panicodae</taxon>
        <taxon>Paniceae</taxon>
        <taxon>Panicinae</taxon>
        <taxon>Panicum</taxon>
        <taxon>Panicum sect. Hiantes</taxon>
    </lineage>
</organism>
<dbReference type="AlphaFoldDB" id="A0A8T0S4V8"/>
<feature type="compositionally biased region" description="Basic residues" evidence="1">
    <location>
        <begin position="9"/>
        <end position="18"/>
    </location>
</feature>
<accession>A0A8T0S4V8</accession>
<dbReference type="Proteomes" id="UP000823388">
    <property type="component" value="Chromosome 5N"/>
</dbReference>